<evidence type="ECO:0000313" key="1">
    <source>
        <dbReference type="EMBL" id="MDY0394757.1"/>
    </source>
</evidence>
<dbReference type="RefSeq" id="WP_390354193.1">
    <property type="nucleotide sequence ID" value="NZ_JBHUIZ010000005.1"/>
</dbReference>
<organism evidence="1 2">
    <name type="scientific">Tigheibacillus halophilus</name>
    <dbReference type="NCBI Taxonomy" id="361280"/>
    <lineage>
        <taxon>Bacteria</taxon>
        <taxon>Bacillati</taxon>
        <taxon>Bacillota</taxon>
        <taxon>Bacilli</taxon>
        <taxon>Bacillales</taxon>
        <taxon>Bacillaceae</taxon>
        <taxon>Tigheibacillus</taxon>
    </lineage>
</organism>
<comment type="caution">
    <text evidence="1">The sequence shown here is derived from an EMBL/GenBank/DDBJ whole genome shotgun (WGS) entry which is preliminary data.</text>
</comment>
<dbReference type="Proteomes" id="UP001281447">
    <property type="component" value="Unassembled WGS sequence"/>
</dbReference>
<gene>
    <name evidence="1" type="ORF">RWE15_10220</name>
</gene>
<evidence type="ECO:0000313" key="2">
    <source>
        <dbReference type="Proteomes" id="UP001281447"/>
    </source>
</evidence>
<reference evidence="1 2" key="1">
    <citation type="submission" date="2023-10" db="EMBL/GenBank/DDBJ databases">
        <title>Virgibacillus halophilus 5B73C genome.</title>
        <authorList>
            <person name="Miliotis G."/>
            <person name="Sengupta P."/>
            <person name="Hameed A."/>
            <person name="Chuvochina M."/>
            <person name="Mcdonagh F."/>
            <person name="Simpson A.C."/>
            <person name="Singh N.K."/>
            <person name="Rekha P.D."/>
            <person name="Raman K."/>
            <person name="Hugenholtz P."/>
            <person name="Venkateswaran K."/>
        </authorList>
    </citation>
    <scope>NUCLEOTIDE SEQUENCE [LARGE SCALE GENOMIC DNA]</scope>
    <source>
        <strain evidence="1 2">5B73C</strain>
    </source>
</reference>
<proteinExistence type="predicted"/>
<sequence length="174" mass="20470">MKANIALEINKNDLNYELEKLVTRIASEEIEIMVREQAQQMVKEEVKKIISPIVDSYLNNAVVGEEYQSYHSSKPPRSEVDKYIKRVLQDYLDEPCYEFSKSSSKLSEKYRPSASGGTRTTRAEHWIADKARKYVDEELFKKMEMKIEETVKLVTPNEEEVQEIIKREIREKFN</sequence>
<keyword evidence="2" id="KW-1185">Reference proteome</keyword>
<name>A0ABU5C600_9BACI</name>
<accession>A0ABU5C600</accession>
<dbReference type="EMBL" id="JAWDIP010000003">
    <property type="protein sequence ID" value="MDY0394757.1"/>
    <property type="molecule type" value="Genomic_DNA"/>
</dbReference>
<protein>
    <submittedName>
        <fullName evidence="1">Uncharacterized protein</fullName>
    </submittedName>
</protein>